<sequence length="690" mass="74338">MSRRRRAGRGRRRPRPAWASRWTPRRSGRRSCASTRPASVAGLAEADVQVVRVDEVRVSPGGAATEVHGLRLGQQLDAARAQGAGRQVEVARPDAEVERPEVPPLPAHVRRRRVMLHGLHPAAEGVRQQRHPLARRLARRVPRMHRLEVAVGLEQHAGEPEPGVELPGALEVRDAECDVVDALRAGALRPAVLEVEPLDHLDLRAVRVGDVGEAAAGAVRWQRRLVGLHQAGVAELVDEPPVERCLVPGVDADLADAGLAPGHPLRHRRRRRVRRLHELDGRGPEHRRRRRAQHHDPRLDAGAPGDALEPGQRPLVVEGHGGEAEVGVEPQGALHVRHPHPDVVDAEHRARTQDVRHVRLLRRVRRRGDARTGAARISSGRSIDEHLLAVVGSLTMRIGAKLPNSGAPVMDLGIPAMARALEEAGFASVWVSDHIVMPETIASRYPFAADGRAAWATDTPYLDALVALTLAAAVTARVRLGTALLVLPLRNPVELAKQAASLDVAGGGRLELGVGAGWLREEFEALAVPFGDRGTRLAEWMRIARSCWTGTPPAHESERYTLPAGILSLPVPAHDIPFLVGGHSDVALRRAGRLGDGWLPQQSLDDLAPEELEAGASRMRAAAAETGRDPAPLRVVLRIVGSAGRGDEVAASLPALARAGVDEVIVDVPWDDGTDVRSHVAGLREAAEAA</sequence>
<evidence type="ECO:0000256" key="4">
    <source>
        <dbReference type="ARBA" id="ARBA00023033"/>
    </source>
</evidence>
<reference evidence="7" key="1">
    <citation type="submission" date="2020-02" db="EMBL/GenBank/DDBJ databases">
        <authorList>
            <person name="Meier V. D."/>
        </authorList>
    </citation>
    <scope>NUCLEOTIDE SEQUENCE</scope>
    <source>
        <strain evidence="7">AVDCRST_MAG13</strain>
    </source>
</reference>
<keyword evidence="1" id="KW-0285">Flavoprotein</keyword>
<evidence type="ECO:0000256" key="5">
    <source>
        <dbReference type="SAM" id="MobiDB-lite"/>
    </source>
</evidence>
<dbReference type="NCBIfam" id="TIGR03619">
    <property type="entry name" value="F420_Rv2161c"/>
    <property type="match status" value="1"/>
</dbReference>
<dbReference type="SUPFAM" id="SSF51679">
    <property type="entry name" value="Bacterial luciferase-like"/>
    <property type="match status" value="1"/>
</dbReference>
<evidence type="ECO:0000313" key="7">
    <source>
        <dbReference type="EMBL" id="CAA9518163.1"/>
    </source>
</evidence>
<feature type="domain" description="Luciferase-like" evidence="6">
    <location>
        <begin position="416"/>
        <end position="652"/>
    </location>
</feature>
<feature type="region of interest" description="Disordered" evidence="5">
    <location>
        <begin position="1"/>
        <end position="38"/>
    </location>
</feature>
<evidence type="ECO:0000256" key="1">
    <source>
        <dbReference type="ARBA" id="ARBA00022630"/>
    </source>
</evidence>
<dbReference type="InterPro" id="IPR050172">
    <property type="entry name" value="SsuD_RutA_monooxygenase"/>
</dbReference>
<dbReference type="Gene3D" id="3.20.20.30">
    <property type="entry name" value="Luciferase-like domain"/>
    <property type="match status" value="1"/>
</dbReference>
<feature type="compositionally biased region" description="Basic residues" evidence="5">
    <location>
        <begin position="264"/>
        <end position="275"/>
    </location>
</feature>
<feature type="region of interest" description="Disordered" evidence="5">
    <location>
        <begin position="258"/>
        <end position="312"/>
    </location>
</feature>
<evidence type="ECO:0000256" key="2">
    <source>
        <dbReference type="ARBA" id="ARBA00022643"/>
    </source>
</evidence>
<dbReference type="Pfam" id="PF00296">
    <property type="entry name" value="Bac_luciferase"/>
    <property type="match status" value="1"/>
</dbReference>
<feature type="compositionally biased region" description="Basic residues" evidence="5">
    <location>
        <begin position="1"/>
        <end position="15"/>
    </location>
</feature>
<dbReference type="PANTHER" id="PTHR42847">
    <property type="entry name" value="ALKANESULFONATE MONOOXYGENASE"/>
    <property type="match status" value="1"/>
</dbReference>
<dbReference type="GO" id="GO:0008726">
    <property type="term" value="F:alkanesulfonate monooxygenase activity"/>
    <property type="evidence" value="ECO:0007669"/>
    <property type="project" value="TreeGrafter"/>
</dbReference>
<dbReference type="AlphaFoldDB" id="A0A6J4TAC0"/>
<evidence type="ECO:0000259" key="6">
    <source>
        <dbReference type="Pfam" id="PF00296"/>
    </source>
</evidence>
<organism evidence="7">
    <name type="scientific">uncultured Solirubrobacteraceae bacterium</name>
    <dbReference type="NCBI Taxonomy" id="1162706"/>
    <lineage>
        <taxon>Bacteria</taxon>
        <taxon>Bacillati</taxon>
        <taxon>Actinomycetota</taxon>
        <taxon>Thermoleophilia</taxon>
        <taxon>Solirubrobacterales</taxon>
        <taxon>Solirubrobacteraceae</taxon>
        <taxon>environmental samples</taxon>
    </lineage>
</organism>
<keyword evidence="4" id="KW-0503">Monooxygenase</keyword>
<accession>A0A6J4TAC0</accession>
<dbReference type="InterPro" id="IPR036661">
    <property type="entry name" value="Luciferase-like_sf"/>
</dbReference>
<dbReference type="GO" id="GO:0046306">
    <property type="term" value="P:alkanesulfonate catabolic process"/>
    <property type="evidence" value="ECO:0007669"/>
    <property type="project" value="TreeGrafter"/>
</dbReference>
<evidence type="ECO:0000256" key="3">
    <source>
        <dbReference type="ARBA" id="ARBA00023002"/>
    </source>
</evidence>
<dbReference type="PANTHER" id="PTHR42847:SF8">
    <property type="entry name" value="CONSERVED PROTEIN"/>
    <property type="match status" value="1"/>
</dbReference>
<gene>
    <name evidence="7" type="ORF">AVDCRST_MAG13-3206</name>
</gene>
<keyword evidence="2" id="KW-0288">FMN</keyword>
<keyword evidence="3" id="KW-0560">Oxidoreductase</keyword>
<name>A0A6J4TAC0_9ACTN</name>
<dbReference type="InterPro" id="IPR019921">
    <property type="entry name" value="Lucif-like_OxRdtase_Rv2161c"/>
</dbReference>
<proteinExistence type="predicted"/>
<dbReference type="EMBL" id="CADCVO010000513">
    <property type="protein sequence ID" value="CAA9518163.1"/>
    <property type="molecule type" value="Genomic_DNA"/>
</dbReference>
<dbReference type="InterPro" id="IPR011251">
    <property type="entry name" value="Luciferase-like_dom"/>
</dbReference>
<protein>
    <recommendedName>
        <fullName evidence="6">Luciferase-like domain-containing protein</fullName>
    </recommendedName>
</protein>